<evidence type="ECO:0000313" key="1">
    <source>
        <dbReference type="EMBL" id="GIY65064.1"/>
    </source>
</evidence>
<proteinExistence type="predicted"/>
<evidence type="ECO:0000313" key="2">
    <source>
        <dbReference type="Proteomes" id="UP001054837"/>
    </source>
</evidence>
<sequence>MVWRSNVSGLPHYPHNLTSPFCLNSSGEGIWEIHTHFTSNEFYVRNTDEDNRALIGSIFVCSLERYCPSSKPEPLSNRRFRFLMTS</sequence>
<reference evidence="1 2" key="1">
    <citation type="submission" date="2021-06" db="EMBL/GenBank/DDBJ databases">
        <title>Caerostris darwini draft genome.</title>
        <authorList>
            <person name="Kono N."/>
            <person name="Arakawa K."/>
        </authorList>
    </citation>
    <scope>NUCLEOTIDE SEQUENCE [LARGE SCALE GENOMIC DNA]</scope>
</reference>
<name>A0AAV4V4Z6_9ARAC</name>
<gene>
    <name evidence="1" type="ORF">CDAR_268901</name>
</gene>
<dbReference type="Proteomes" id="UP001054837">
    <property type="component" value="Unassembled WGS sequence"/>
</dbReference>
<dbReference type="AlphaFoldDB" id="A0AAV4V4Z6"/>
<comment type="caution">
    <text evidence="1">The sequence shown here is derived from an EMBL/GenBank/DDBJ whole genome shotgun (WGS) entry which is preliminary data.</text>
</comment>
<keyword evidence="2" id="KW-1185">Reference proteome</keyword>
<accession>A0AAV4V4Z6</accession>
<organism evidence="1 2">
    <name type="scientific">Caerostris darwini</name>
    <dbReference type="NCBI Taxonomy" id="1538125"/>
    <lineage>
        <taxon>Eukaryota</taxon>
        <taxon>Metazoa</taxon>
        <taxon>Ecdysozoa</taxon>
        <taxon>Arthropoda</taxon>
        <taxon>Chelicerata</taxon>
        <taxon>Arachnida</taxon>
        <taxon>Araneae</taxon>
        <taxon>Araneomorphae</taxon>
        <taxon>Entelegynae</taxon>
        <taxon>Araneoidea</taxon>
        <taxon>Araneidae</taxon>
        <taxon>Caerostris</taxon>
    </lineage>
</organism>
<protein>
    <submittedName>
        <fullName evidence="1">Uncharacterized protein</fullName>
    </submittedName>
</protein>
<dbReference type="EMBL" id="BPLQ01012383">
    <property type="protein sequence ID" value="GIY65064.1"/>
    <property type="molecule type" value="Genomic_DNA"/>
</dbReference>